<dbReference type="OrthoDB" id="686198at2759"/>
<feature type="non-terminal residue" evidence="2">
    <location>
        <position position="1"/>
    </location>
</feature>
<comment type="caution">
    <text evidence="2">The sequence shown here is derived from an EMBL/GenBank/DDBJ whole genome shotgun (WGS) entry which is preliminary data.</text>
</comment>
<accession>A0A7J6VKH8</accession>
<dbReference type="Proteomes" id="UP000554482">
    <property type="component" value="Unassembled WGS sequence"/>
</dbReference>
<name>A0A7J6VKH8_THATH</name>
<feature type="region of interest" description="Disordered" evidence="1">
    <location>
        <begin position="41"/>
        <end position="111"/>
    </location>
</feature>
<protein>
    <submittedName>
        <fullName evidence="2">Uncharacterized protein</fullName>
    </submittedName>
</protein>
<dbReference type="PANTHER" id="PTHR46929">
    <property type="entry name" value="EXPRESSED PROTEIN"/>
    <property type="match status" value="1"/>
</dbReference>
<organism evidence="2 3">
    <name type="scientific">Thalictrum thalictroides</name>
    <name type="common">Rue-anemone</name>
    <name type="synonym">Anemone thalictroides</name>
    <dbReference type="NCBI Taxonomy" id="46969"/>
    <lineage>
        <taxon>Eukaryota</taxon>
        <taxon>Viridiplantae</taxon>
        <taxon>Streptophyta</taxon>
        <taxon>Embryophyta</taxon>
        <taxon>Tracheophyta</taxon>
        <taxon>Spermatophyta</taxon>
        <taxon>Magnoliopsida</taxon>
        <taxon>Ranunculales</taxon>
        <taxon>Ranunculaceae</taxon>
        <taxon>Thalictroideae</taxon>
        <taxon>Thalictrum</taxon>
    </lineage>
</organism>
<evidence type="ECO:0000313" key="3">
    <source>
        <dbReference type="Proteomes" id="UP000554482"/>
    </source>
</evidence>
<keyword evidence="3" id="KW-1185">Reference proteome</keyword>
<gene>
    <name evidence="2" type="ORF">FRX31_025571</name>
</gene>
<dbReference type="PANTHER" id="PTHR46929:SF3">
    <property type="entry name" value="MYB_SANT-LIKE DOMAIN-CONTAINING PROTEIN"/>
    <property type="match status" value="1"/>
</dbReference>
<evidence type="ECO:0000256" key="1">
    <source>
        <dbReference type="SAM" id="MobiDB-lite"/>
    </source>
</evidence>
<feature type="compositionally biased region" description="Acidic residues" evidence="1">
    <location>
        <begin position="57"/>
        <end position="68"/>
    </location>
</feature>
<dbReference type="AlphaFoldDB" id="A0A7J6VKH8"/>
<reference evidence="2 3" key="1">
    <citation type="submission" date="2020-06" db="EMBL/GenBank/DDBJ databases">
        <title>Transcriptomic and genomic resources for Thalictrum thalictroides and T. hernandezii: Facilitating candidate gene discovery in an emerging model plant lineage.</title>
        <authorList>
            <person name="Arias T."/>
            <person name="Riano-Pachon D.M."/>
            <person name="Di Stilio V.S."/>
        </authorList>
    </citation>
    <scope>NUCLEOTIDE SEQUENCE [LARGE SCALE GENOMIC DNA]</scope>
    <source>
        <strain evidence="3">cv. WT478/WT964</strain>
        <tissue evidence="2">Leaves</tissue>
    </source>
</reference>
<sequence length="111" mass="11932">VVTAQQDAFDRYFEAHPEAKSVRGKRFPYYEAMCTLVGNEIATGAGSNGGEDSPLVLDDEDEDDDDVERNDGQDKIGEGISQATGPSSVDSESTNGSRRVELPPQANVQLP</sequence>
<evidence type="ECO:0000313" key="2">
    <source>
        <dbReference type="EMBL" id="KAF5184842.1"/>
    </source>
</evidence>
<dbReference type="EMBL" id="JABWDY010031516">
    <property type="protein sequence ID" value="KAF5184842.1"/>
    <property type="molecule type" value="Genomic_DNA"/>
</dbReference>
<feature type="non-terminal residue" evidence="2">
    <location>
        <position position="111"/>
    </location>
</feature>
<proteinExistence type="predicted"/>
<feature type="compositionally biased region" description="Polar residues" evidence="1">
    <location>
        <begin position="81"/>
        <end position="97"/>
    </location>
</feature>